<dbReference type="Pfam" id="PF01757">
    <property type="entry name" value="Acyl_transf_3"/>
    <property type="match status" value="1"/>
</dbReference>
<sequence>MDVTRTIAIILVLFIHSWDGVILSHHHIDNDLKQWVIYQAGHIIGRVGVPLFYFLSGSLVLTSIYDKDIIQFYKDKIPRFLYLTFVYFLVTNIFHLYLYRNDIHVYALIESLLYGNTLAAYQLWFMFSIIGLYLIAPFMSRMVKQLKDKELIILISLSLMLVNMPNLFYVLFGKNIFLSNIGWDFIGGDITYFLLGYLVYARGFLQSTSKAMLILFASSFFFSLLLIQYYLKVTGKMQGEGFTWYNSILIIMISFFIFTLLRQVKSPSDTSLMRKSMEYCSRSSFSVFLFHLIPMTLLFKVFDKINLEEHLKVLLISTMTYLLSLAYYRIISNSKVLKKILL</sequence>
<keyword evidence="10" id="KW-1185">Reference proteome</keyword>
<evidence type="ECO:0000313" key="10">
    <source>
        <dbReference type="Proteomes" id="UP000305202"/>
    </source>
</evidence>
<keyword evidence="6 7" id="KW-0472">Membrane</keyword>
<evidence type="ECO:0000256" key="2">
    <source>
        <dbReference type="ARBA" id="ARBA00007400"/>
    </source>
</evidence>
<evidence type="ECO:0000256" key="1">
    <source>
        <dbReference type="ARBA" id="ARBA00004651"/>
    </source>
</evidence>
<evidence type="ECO:0000313" key="9">
    <source>
        <dbReference type="EMBL" id="TKI05533.1"/>
    </source>
</evidence>
<organism evidence="9 10">
    <name type="scientific">Martelella alba</name>
    <dbReference type="NCBI Taxonomy" id="2590451"/>
    <lineage>
        <taxon>Bacteria</taxon>
        <taxon>Pseudomonadati</taxon>
        <taxon>Pseudomonadota</taxon>
        <taxon>Alphaproteobacteria</taxon>
        <taxon>Hyphomicrobiales</taxon>
        <taxon>Aurantimonadaceae</taxon>
        <taxon>Martelella</taxon>
    </lineage>
</organism>
<comment type="subcellular location">
    <subcellularLocation>
        <location evidence="1">Cell membrane</location>
        <topology evidence="1">Multi-pass membrane protein</topology>
    </subcellularLocation>
</comment>
<keyword evidence="3" id="KW-1003">Cell membrane</keyword>
<feature type="transmembrane region" description="Helical" evidence="7">
    <location>
        <begin position="7"/>
        <end position="23"/>
    </location>
</feature>
<evidence type="ECO:0000259" key="8">
    <source>
        <dbReference type="Pfam" id="PF01757"/>
    </source>
</evidence>
<feature type="transmembrane region" description="Helical" evidence="7">
    <location>
        <begin position="282"/>
        <end position="302"/>
    </location>
</feature>
<evidence type="ECO:0000256" key="4">
    <source>
        <dbReference type="ARBA" id="ARBA00022692"/>
    </source>
</evidence>
<feature type="transmembrane region" description="Helical" evidence="7">
    <location>
        <begin position="151"/>
        <end position="169"/>
    </location>
</feature>
<keyword evidence="4 7" id="KW-0812">Transmembrane</keyword>
<feature type="transmembrane region" description="Helical" evidence="7">
    <location>
        <begin position="181"/>
        <end position="200"/>
    </location>
</feature>
<dbReference type="InterPro" id="IPR002656">
    <property type="entry name" value="Acyl_transf_3_dom"/>
</dbReference>
<feature type="transmembrane region" description="Helical" evidence="7">
    <location>
        <begin position="77"/>
        <end position="99"/>
    </location>
</feature>
<keyword evidence="9" id="KW-0012">Acyltransferase</keyword>
<dbReference type="EMBL" id="SZPQ01000019">
    <property type="protein sequence ID" value="TKI05533.1"/>
    <property type="molecule type" value="Genomic_DNA"/>
</dbReference>
<gene>
    <name evidence="9" type="ORF">FCN80_14270</name>
</gene>
<feature type="transmembrane region" description="Helical" evidence="7">
    <location>
        <begin position="314"/>
        <end position="331"/>
    </location>
</feature>
<dbReference type="Proteomes" id="UP000305202">
    <property type="component" value="Unassembled WGS sequence"/>
</dbReference>
<evidence type="ECO:0000256" key="6">
    <source>
        <dbReference type="ARBA" id="ARBA00023136"/>
    </source>
</evidence>
<keyword evidence="5 7" id="KW-1133">Transmembrane helix</keyword>
<dbReference type="RefSeq" id="WP_136990822.1">
    <property type="nucleotide sequence ID" value="NZ_SZPQ01000019.1"/>
</dbReference>
<evidence type="ECO:0000256" key="3">
    <source>
        <dbReference type="ARBA" id="ARBA00022475"/>
    </source>
</evidence>
<feature type="transmembrane region" description="Helical" evidence="7">
    <location>
        <begin position="243"/>
        <end position="261"/>
    </location>
</feature>
<dbReference type="GO" id="GO:0016746">
    <property type="term" value="F:acyltransferase activity"/>
    <property type="evidence" value="ECO:0007669"/>
    <property type="project" value="UniProtKB-KW"/>
</dbReference>
<feature type="transmembrane region" description="Helical" evidence="7">
    <location>
        <begin position="212"/>
        <end position="231"/>
    </location>
</feature>
<protein>
    <submittedName>
        <fullName evidence="9">Acyltransferase</fullName>
    </submittedName>
</protein>
<keyword evidence="9" id="KW-0808">Transferase</keyword>
<reference evidence="9 10" key="1">
    <citation type="submission" date="2019-04" db="EMBL/GenBank/DDBJ databases">
        <authorList>
            <person name="Li M."/>
            <person name="Gao C."/>
        </authorList>
    </citation>
    <scope>NUCLEOTIDE SEQUENCE [LARGE SCALE GENOMIC DNA]</scope>
    <source>
        <strain evidence="9 10">BGMRC 2031</strain>
    </source>
</reference>
<dbReference type="PANTHER" id="PTHR40074">
    <property type="entry name" value="O-ACETYLTRANSFERASE WECH"/>
    <property type="match status" value="1"/>
</dbReference>
<comment type="caution">
    <text evidence="9">The sequence shown here is derived from an EMBL/GenBank/DDBJ whole genome shotgun (WGS) entry which is preliminary data.</text>
</comment>
<comment type="similarity">
    <text evidence="2">Belongs to the acyltransferase 3 family.</text>
</comment>
<feature type="transmembrane region" description="Helical" evidence="7">
    <location>
        <begin position="43"/>
        <end position="65"/>
    </location>
</feature>
<dbReference type="PANTHER" id="PTHR40074:SF2">
    <property type="entry name" value="O-ACETYLTRANSFERASE WECH"/>
    <property type="match status" value="1"/>
</dbReference>
<proteinExistence type="inferred from homology"/>
<feature type="transmembrane region" description="Helical" evidence="7">
    <location>
        <begin position="119"/>
        <end position="139"/>
    </location>
</feature>
<name>A0ABY2SJC0_9HYPH</name>
<feature type="domain" description="Acyltransferase 3" evidence="8">
    <location>
        <begin position="1"/>
        <end position="329"/>
    </location>
</feature>
<evidence type="ECO:0000256" key="7">
    <source>
        <dbReference type="SAM" id="Phobius"/>
    </source>
</evidence>
<accession>A0ABY2SJC0</accession>
<evidence type="ECO:0000256" key="5">
    <source>
        <dbReference type="ARBA" id="ARBA00022989"/>
    </source>
</evidence>